<dbReference type="InterPro" id="IPR036465">
    <property type="entry name" value="vWFA_dom_sf"/>
</dbReference>
<name>A0A0M3IVS2_ASCLU</name>
<dbReference type="SUPFAM" id="SSF53300">
    <property type="entry name" value="vWA-like"/>
    <property type="match status" value="1"/>
</dbReference>
<accession>A0A0M3IVS2</accession>
<sequence length="108" mass="11987">MIDVRSSNAVYSEAIMKYGTATANNNSFITHHFNIASMILYLLIQLIYGTGSTVIASKCDLGAADVMFVVQSSYDISNDDFEDVKNFLKQYVDDLDIGFHEKVSISES</sequence>
<dbReference type="PROSITE" id="PS50234">
    <property type="entry name" value="VWFA"/>
    <property type="match status" value="1"/>
</dbReference>
<reference evidence="3" key="1">
    <citation type="submission" date="2017-02" db="UniProtKB">
        <authorList>
            <consortium name="WormBaseParasite"/>
        </authorList>
    </citation>
    <scope>IDENTIFICATION</scope>
</reference>
<dbReference type="Gene3D" id="3.40.50.410">
    <property type="entry name" value="von Willebrand factor, type A domain"/>
    <property type="match status" value="1"/>
</dbReference>
<dbReference type="WBParaSite" id="ALUE_0002285001-mRNA-1">
    <property type="protein sequence ID" value="ALUE_0002285001-mRNA-1"/>
    <property type="gene ID" value="ALUE_0002285001"/>
</dbReference>
<proteinExistence type="predicted"/>
<feature type="domain" description="VWFA" evidence="1">
    <location>
        <begin position="65"/>
        <end position="108"/>
    </location>
</feature>
<protein>
    <submittedName>
        <fullName evidence="3">VWFA domain-containing protein</fullName>
    </submittedName>
</protein>
<organism evidence="2 3">
    <name type="scientific">Ascaris lumbricoides</name>
    <name type="common">Giant roundworm</name>
    <dbReference type="NCBI Taxonomy" id="6252"/>
    <lineage>
        <taxon>Eukaryota</taxon>
        <taxon>Metazoa</taxon>
        <taxon>Ecdysozoa</taxon>
        <taxon>Nematoda</taxon>
        <taxon>Chromadorea</taxon>
        <taxon>Rhabditida</taxon>
        <taxon>Spirurina</taxon>
        <taxon>Ascaridomorpha</taxon>
        <taxon>Ascaridoidea</taxon>
        <taxon>Ascarididae</taxon>
        <taxon>Ascaris</taxon>
    </lineage>
</organism>
<evidence type="ECO:0000259" key="1">
    <source>
        <dbReference type="PROSITE" id="PS50234"/>
    </source>
</evidence>
<dbReference type="InterPro" id="IPR002035">
    <property type="entry name" value="VWF_A"/>
</dbReference>
<keyword evidence="2" id="KW-1185">Reference proteome</keyword>
<evidence type="ECO:0000313" key="2">
    <source>
        <dbReference type="Proteomes" id="UP000036681"/>
    </source>
</evidence>
<evidence type="ECO:0000313" key="3">
    <source>
        <dbReference type="WBParaSite" id="ALUE_0002285001-mRNA-1"/>
    </source>
</evidence>
<dbReference type="Proteomes" id="UP000036681">
    <property type="component" value="Unplaced"/>
</dbReference>
<dbReference type="AlphaFoldDB" id="A0A0M3IVS2"/>